<dbReference type="PROSITE" id="PS50931">
    <property type="entry name" value="HTH_LYSR"/>
    <property type="match status" value="1"/>
</dbReference>
<comment type="caution">
    <text evidence="6">The sequence shown here is derived from an EMBL/GenBank/DDBJ whole genome shotgun (WGS) entry which is preliminary data.</text>
</comment>
<keyword evidence="3" id="KW-0238">DNA-binding</keyword>
<dbReference type="Pfam" id="PF03466">
    <property type="entry name" value="LysR_substrate"/>
    <property type="match status" value="1"/>
</dbReference>
<keyword evidence="2" id="KW-0805">Transcription regulation</keyword>
<name>A0ABT2TIQ4_9FIRM</name>
<dbReference type="SUPFAM" id="SSF53850">
    <property type="entry name" value="Periplasmic binding protein-like II"/>
    <property type="match status" value="1"/>
</dbReference>
<dbReference type="RefSeq" id="WP_158424821.1">
    <property type="nucleotide sequence ID" value="NZ_JAOQJQ010000002.1"/>
</dbReference>
<keyword evidence="4" id="KW-0804">Transcription</keyword>
<dbReference type="InterPro" id="IPR036388">
    <property type="entry name" value="WH-like_DNA-bd_sf"/>
</dbReference>
<dbReference type="Gene3D" id="1.10.10.10">
    <property type="entry name" value="Winged helix-like DNA-binding domain superfamily/Winged helix DNA-binding domain"/>
    <property type="match status" value="1"/>
</dbReference>
<comment type="similarity">
    <text evidence="1">Belongs to the LysR transcriptional regulatory family.</text>
</comment>
<evidence type="ECO:0000313" key="6">
    <source>
        <dbReference type="EMBL" id="MCU6762088.1"/>
    </source>
</evidence>
<dbReference type="PANTHER" id="PTHR30126">
    <property type="entry name" value="HTH-TYPE TRANSCRIPTIONAL REGULATOR"/>
    <property type="match status" value="1"/>
</dbReference>
<dbReference type="Gene3D" id="3.40.190.290">
    <property type="match status" value="1"/>
</dbReference>
<reference evidence="6 7" key="1">
    <citation type="journal article" date="2021" name="ISME Commun">
        <title>Automated analysis of genomic sequences facilitates high-throughput and comprehensive description of bacteria.</title>
        <authorList>
            <person name="Hitch T.C.A."/>
        </authorList>
    </citation>
    <scope>NUCLEOTIDE SEQUENCE [LARGE SCALE GENOMIC DNA]</scope>
    <source>
        <strain evidence="6 7">Sanger_109</strain>
    </source>
</reference>
<dbReference type="InterPro" id="IPR000847">
    <property type="entry name" value="LysR_HTH_N"/>
</dbReference>
<evidence type="ECO:0000256" key="2">
    <source>
        <dbReference type="ARBA" id="ARBA00023015"/>
    </source>
</evidence>
<dbReference type="InterPro" id="IPR036390">
    <property type="entry name" value="WH_DNA-bd_sf"/>
</dbReference>
<evidence type="ECO:0000256" key="1">
    <source>
        <dbReference type="ARBA" id="ARBA00009437"/>
    </source>
</evidence>
<dbReference type="Proteomes" id="UP001652442">
    <property type="component" value="Unassembled WGS sequence"/>
</dbReference>
<protein>
    <submittedName>
        <fullName evidence="6">LysR family transcriptional regulator</fullName>
    </submittedName>
</protein>
<dbReference type="PRINTS" id="PR00039">
    <property type="entry name" value="HTHLYSR"/>
</dbReference>
<gene>
    <name evidence="6" type="ORF">OCV88_06995</name>
</gene>
<dbReference type="Pfam" id="PF00126">
    <property type="entry name" value="HTH_1"/>
    <property type="match status" value="1"/>
</dbReference>
<sequence>MNSKQIECFLCVADCLNISNGAQKLYASQSTVSRQISLLEEELSVLLFVRGNNYLRLTPAGAAMYQTFLEMDQLFRQGHKNALRLNEGKEGSLCIGFYCNMQIESFLNQIVMQFRETYPDIILDFGCAPNGSLDSFIRSNFFDVIFLHDFDEINNSEFLYERVCNTHQFLLYGKNHRLAQKSSPHFSDFRDEVFWTVKDRDCQAHMKGKERIFHSYGIEQWNTREAANIDTALLNVRLGNGCIFLDPLTYQVNDKFYKILELPEEISGVGINLAWNKNNLNPAIPLFVNQFVNQKINL</sequence>
<keyword evidence="7" id="KW-1185">Reference proteome</keyword>
<proteinExistence type="inferred from homology"/>
<dbReference type="InterPro" id="IPR005119">
    <property type="entry name" value="LysR_subst-bd"/>
</dbReference>
<evidence type="ECO:0000256" key="4">
    <source>
        <dbReference type="ARBA" id="ARBA00023163"/>
    </source>
</evidence>
<evidence type="ECO:0000259" key="5">
    <source>
        <dbReference type="PROSITE" id="PS50931"/>
    </source>
</evidence>
<dbReference type="CDD" id="cd05466">
    <property type="entry name" value="PBP2_LTTR_substrate"/>
    <property type="match status" value="1"/>
</dbReference>
<dbReference type="SUPFAM" id="SSF46785">
    <property type="entry name" value="Winged helix' DNA-binding domain"/>
    <property type="match status" value="1"/>
</dbReference>
<feature type="domain" description="HTH lysR-type" evidence="5">
    <location>
        <begin position="1"/>
        <end position="58"/>
    </location>
</feature>
<evidence type="ECO:0000313" key="7">
    <source>
        <dbReference type="Proteomes" id="UP001652442"/>
    </source>
</evidence>
<accession>A0ABT2TIQ4</accession>
<dbReference type="PANTHER" id="PTHR30126:SF40">
    <property type="entry name" value="HTH-TYPE TRANSCRIPTIONAL REGULATOR GLTR"/>
    <property type="match status" value="1"/>
</dbReference>
<dbReference type="EMBL" id="JAOQJQ010000002">
    <property type="protein sequence ID" value="MCU6762088.1"/>
    <property type="molecule type" value="Genomic_DNA"/>
</dbReference>
<evidence type="ECO:0000256" key="3">
    <source>
        <dbReference type="ARBA" id="ARBA00023125"/>
    </source>
</evidence>
<organism evidence="6 7">
    <name type="scientific">Brotonthovivens ammoniilytica</name>
    <dbReference type="NCBI Taxonomy" id="2981725"/>
    <lineage>
        <taxon>Bacteria</taxon>
        <taxon>Bacillati</taxon>
        <taxon>Bacillota</taxon>
        <taxon>Clostridia</taxon>
        <taxon>Lachnospirales</taxon>
        <taxon>Lachnospiraceae</taxon>
        <taxon>Brotonthovivens</taxon>
    </lineage>
</organism>